<dbReference type="Proteomes" id="UP001066276">
    <property type="component" value="Chromosome 9"/>
</dbReference>
<evidence type="ECO:0000313" key="3">
    <source>
        <dbReference type="Proteomes" id="UP001066276"/>
    </source>
</evidence>
<accession>A0AAV7MLY0</accession>
<evidence type="ECO:0000313" key="2">
    <source>
        <dbReference type="EMBL" id="KAJ1104791.1"/>
    </source>
</evidence>
<organism evidence="2 3">
    <name type="scientific">Pleurodeles waltl</name>
    <name type="common">Iberian ribbed newt</name>
    <dbReference type="NCBI Taxonomy" id="8319"/>
    <lineage>
        <taxon>Eukaryota</taxon>
        <taxon>Metazoa</taxon>
        <taxon>Chordata</taxon>
        <taxon>Craniata</taxon>
        <taxon>Vertebrata</taxon>
        <taxon>Euteleostomi</taxon>
        <taxon>Amphibia</taxon>
        <taxon>Batrachia</taxon>
        <taxon>Caudata</taxon>
        <taxon>Salamandroidea</taxon>
        <taxon>Salamandridae</taxon>
        <taxon>Pleurodelinae</taxon>
        <taxon>Pleurodeles</taxon>
    </lineage>
</organism>
<evidence type="ECO:0000256" key="1">
    <source>
        <dbReference type="SAM" id="MobiDB-lite"/>
    </source>
</evidence>
<protein>
    <submittedName>
        <fullName evidence="2">Uncharacterized protein</fullName>
    </submittedName>
</protein>
<sequence>MVVVSKCTHSTVATSGIRIPQRFSNFVRRRRSTAYLIAVTGVRGAPDDTGEQLSLPAASSSIAPKERQGKRHFHPEALLARTR</sequence>
<proteinExistence type="predicted"/>
<feature type="region of interest" description="Disordered" evidence="1">
    <location>
        <begin position="60"/>
        <end position="83"/>
    </location>
</feature>
<keyword evidence="3" id="KW-1185">Reference proteome</keyword>
<reference evidence="2" key="1">
    <citation type="journal article" date="2022" name="bioRxiv">
        <title>Sequencing and chromosome-scale assembly of the giantPleurodeles waltlgenome.</title>
        <authorList>
            <person name="Brown T."/>
            <person name="Elewa A."/>
            <person name="Iarovenko S."/>
            <person name="Subramanian E."/>
            <person name="Araus A.J."/>
            <person name="Petzold A."/>
            <person name="Susuki M."/>
            <person name="Suzuki K.-i.T."/>
            <person name="Hayashi T."/>
            <person name="Toyoda A."/>
            <person name="Oliveira C."/>
            <person name="Osipova E."/>
            <person name="Leigh N.D."/>
            <person name="Simon A."/>
            <person name="Yun M.H."/>
        </authorList>
    </citation>
    <scope>NUCLEOTIDE SEQUENCE</scope>
    <source>
        <strain evidence="2">20211129_DDA</strain>
        <tissue evidence="2">Liver</tissue>
    </source>
</reference>
<comment type="caution">
    <text evidence="2">The sequence shown here is derived from an EMBL/GenBank/DDBJ whole genome shotgun (WGS) entry which is preliminary data.</text>
</comment>
<dbReference type="EMBL" id="JANPWB010000013">
    <property type="protein sequence ID" value="KAJ1104791.1"/>
    <property type="molecule type" value="Genomic_DNA"/>
</dbReference>
<dbReference type="AlphaFoldDB" id="A0AAV7MLY0"/>
<gene>
    <name evidence="2" type="ORF">NDU88_002200</name>
</gene>
<name>A0AAV7MLY0_PLEWA</name>